<reference evidence="2" key="1">
    <citation type="journal article" date="2021" name="PeerJ">
        <title>Extensive microbial diversity within the chicken gut microbiome revealed by metagenomics and culture.</title>
        <authorList>
            <person name="Gilroy R."/>
            <person name="Ravi A."/>
            <person name="Getino M."/>
            <person name="Pursley I."/>
            <person name="Horton D.L."/>
            <person name="Alikhan N.F."/>
            <person name="Baker D."/>
            <person name="Gharbi K."/>
            <person name="Hall N."/>
            <person name="Watson M."/>
            <person name="Adriaenssens E.M."/>
            <person name="Foster-Nyarko E."/>
            <person name="Jarju S."/>
            <person name="Secka A."/>
            <person name="Antonio M."/>
            <person name="Oren A."/>
            <person name="Chaudhuri R.R."/>
            <person name="La Ragione R."/>
            <person name="Hildebrand F."/>
            <person name="Pallen M.J."/>
        </authorList>
    </citation>
    <scope>NUCLEOTIDE SEQUENCE</scope>
    <source>
        <strain evidence="2">ChiBcolR9-63</strain>
    </source>
</reference>
<proteinExistence type="predicted"/>
<gene>
    <name evidence="2" type="ORF">H9965_03745</name>
</gene>
<comment type="caution">
    <text evidence="2">The sequence shown here is derived from an EMBL/GenBank/DDBJ whole genome shotgun (WGS) entry which is preliminary data.</text>
</comment>
<accession>A0A9D2JUV7</accession>
<dbReference type="Proteomes" id="UP000824058">
    <property type="component" value="Unassembled WGS sequence"/>
</dbReference>
<keyword evidence="1" id="KW-0472">Membrane</keyword>
<evidence type="ECO:0000256" key="1">
    <source>
        <dbReference type="SAM" id="Phobius"/>
    </source>
</evidence>
<sequence length="58" mass="6471">MKILIIISIVVVLLMILLVAGILKSNHAIRFADGYDSELENDYQALIAQAKEKGEKEK</sequence>
<name>A0A9D2JUV7_9STRE</name>
<keyword evidence="1" id="KW-0812">Transmembrane</keyword>
<keyword evidence="1" id="KW-1133">Transmembrane helix</keyword>
<evidence type="ECO:0000313" key="2">
    <source>
        <dbReference type="EMBL" id="HIZ67568.1"/>
    </source>
</evidence>
<dbReference type="EMBL" id="DXBD01000028">
    <property type="protein sequence ID" value="HIZ67568.1"/>
    <property type="molecule type" value="Genomic_DNA"/>
</dbReference>
<dbReference type="AlphaFoldDB" id="A0A9D2JUV7"/>
<evidence type="ECO:0000313" key="3">
    <source>
        <dbReference type="Proteomes" id="UP000824058"/>
    </source>
</evidence>
<feature type="transmembrane region" description="Helical" evidence="1">
    <location>
        <begin position="6"/>
        <end position="23"/>
    </location>
</feature>
<reference evidence="2" key="2">
    <citation type="submission" date="2021-04" db="EMBL/GenBank/DDBJ databases">
        <authorList>
            <person name="Gilroy R."/>
        </authorList>
    </citation>
    <scope>NUCLEOTIDE SEQUENCE</scope>
    <source>
        <strain evidence="2">ChiBcolR9-63</strain>
    </source>
</reference>
<protein>
    <submittedName>
        <fullName evidence="2">Uncharacterized protein</fullName>
    </submittedName>
</protein>
<organism evidence="2 3">
    <name type="scientific">Candidatus Streptococcus faecavium</name>
    <dbReference type="NCBI Taxonomy" id="2838763"/>
    <lineage>
        <taxon>Bacteria</taxon>
        <taxon>Bacillati</taxon>
        <taxon>Bacillota</taxon>
        <taxon>Bacilli</taxon>
        <taxon>Lactobacillales</taxon>
        <taxon>Streptococcaceae</taxon>
        <taxon>Streptococcus</taxon>
    </lineage>
</organism>